<gene>
    <name evidence="1" type="ORF">P245_25755</name>
</gene>
<dbReference type="AlphaFoldDB" id="A0A0E3B996"/>
<proteinExistence type="predicted"/>
<accession>A0A0E3B996</accession>
<reference evidence="1 2" key="1">
    <citation type="submission" date="2013-09" db="EMBL/GenBank/DDBJ databases">
        <title>High correlation between genotypes and phenotypes of environmental bacteria Comamonas testosteroni strains.</title>
        <authorList>
            <person name="Liu L."/>
            <person name="Zhu W."/>
            <person name="Xia X."/>
            <person name="Xu B."/>
            <person name="Luo M."/>
            <person name="Wang G."/>
        </authorList>
    </citation>
    <scope>NUCLEOTIDE SEQUENCE [LARGE SCALE GENOMIC DNA]</scope>
    <source>
        <strain evidence="1 2">JL14</strain>
    </source>
</reference>
<dbReference type="RefSeq" id="WP_034383558.1">
    <property type="nucleotide sequence ID" value="NZ_AWTN01000148.1"/>
</dbReference>
<name>A0A0E3B996_9BURK</name>
<dbReference type="Proteomes" id="UP000029567">
    <property type="component" value="Unassembled WGS sequence"/>
</dbReference>
<sequence>MSENISIPAARVPLVDDRGFITREWMAWFIGMFKRAGGSQGFSNQELYGDAVALQSYDELLERISALEAQARDMRQAMMMMAFGGLEQFMATPPVAISPDTFARIKVLGETDLAMDSGRVRVRKGIGGSTAVFQVNGDSDISGNARFRAGLHVNGAFEVDSNSVVHGTQEVDGTSEAASFLVGGQQVVGARVPGNPAFTAYAGQTMGAAYSQSQAQTNDNALKAVSTAVAAVVTALRDHGLIGD</sequence>
<comment type="caution">
    <text evidence="1">The sequence shown here is derived from an EMBL/GenBank/DDBJ whole genome shotgun (WGS) entry which is preliminary data.</text>
</comment>
<evidence type="ECO:0000313" key="2">
    <source>
        <dbReference type="Proteomes" id="UP000029567"/>
    </source>
</evidence>
<dbReference type="EMBL" id="AWTN01000148">
    <property type="protein sequence ID" value="KGG83034.1"/>
    <property type="molecule type" value="Genomic_DNA"/>
</dbReference>
<dbReference type="Gene3D" id="6.10.140.940">
    <property type="match status" value="1"/>
</dbReference>
<organism evidence="1 2">
    <name type="scientific">Comamonas thiooxydans</name>
    <dbReference type="NCBI Taxonomy" id="363952"/>
    <lineage>
        <taxon>Bacteria</taxon>
        <taxon>Pseudomonadati</taxon>
        <taxon>Pseudomonadota</taxon>
        <taxon>Betaproteobacteria</taxon>
        <taxon>Burkholderiales</taxon>
        <taxon>Comamonadaceae</taxon>
        <taxon>Comamonas</taxon>
    </lineage>
</organism>
<evidence type="ECO:0000313" key="1">
    <source>
        <dbReference type="EMBL" id="KGG83034.1"/>
    </source>
</evidence>
<protein>
    <submittedName>
        <fullName evidence="1">Uncharacterized protein</fullName>
    </submittedName>
</protein>